<evidence type="ECO:0008006" key="2">
    <source>
        <dbReference type="Google" id="ProtNLM"/>
    </source>
</evidence>
<dbReference type="EMBL" id="GECU01001482">
    <property type="protein sequence ID" value="JAT06225.1"/>
    <property type="molecule type" value="Transcribed_RNA"/>
</dbReference>
<dbReference type="Gene3D" id="3.15.10.50">
    <property type="match status" value="1"/>
</dbReference>
<feature type="non-terminal residue" evidence="1">
    <location>
        <position position="1"/>
    </location>
</feature>
<reference evidence="1" key="1">
    <citation type="submission" date="2015-11" db="EMBL/GenBank/DDBJ databases">
        <title>De novo transcriptome assembly of four potential Pierce s Disease insect vectors from Arizona vineyards.</title>
        <authorList>
            <person name="Tassone E.E."/>
        </authorList>
    </citation>
    <scope>NUCLEOTIDE SEQUENCE</scope>
</reference>
<name>A0A1B6K491_9HEMI</name>
<dbReference type="InterPro" id="IPR038602">
    <property type="entry name" value="Mite_allergen_7_sf"/>
</dbReference>
<gene>
    <name evidence="1" type="ORF">g.15209</name>
</gene>
<sequence>SQQVCDQSLTNNIVDIVIIQMVTKFPDSISLQNVSTSFSMGYFELTNGILAGLSSAKRIGDFGLTMDDQMKISLTVGLEDLIVTYQEYYVKAMGLAVSGSLNANIKEVNVFLSATMENKSLCFLYVDKIQFVKLHKLDIDLGKKFASWAVTKAANAFRTNIKSLVEAKLDEALKKILDPDVNGVVCKN</sequence>
<evidence type="ECO:0000313" key="1">
    <source>
        <dbReference type="EMBL" id="JAT06225.1"/>
    </source>
</evidence>
<dbReference type="InterPro" id="IPR020234">
    <property type="entry name" value="Mite_allergen_group-7"/>
</dbReference>
<proteinExistence type="predicted"/>
<organism evidence="1">
    <name type="scientific">Homalodisca liturata</name>
    <dbReference type="NCBI Taxonomy" id="320908"/>
    <lineage>
        <taxon>Eukaryota</taxon>
        <taxon>Metazoa</taxon>
        <taxon>Ecdysozoa</taxon>
        <taxon>Arthropoda</taxon>
        <taxon>Hexapoda</taxon>
        <taxon>Insecta</taxon>
        <taxon>Pterygota</taxon>
        <taxon>Neoptera</taxon>
        <taxon>Paraneoptera</taxon>
        <taxon>Hemiptera</taxon>
        <taxon>Auchenorrhyncha</taxon>
        <taxon>Membracoidea</taxon>
        <taxon>Cicadellidae</taxon>
        <taxon>Cicadellinae</taxon>
        <taxon>Proconiini</taxon>
        <taxon>Homalodisca</taxon>
    </lineage>
</organism>
<accession>A0A1B6K491</accession>
<dbReference type="AlphaFoldDB" id="A0A1B6K491"/>
<protein>
    <recommendedName>
        <fullName evidence="2">Lipid-binding serum glycoprotein N-terminal domain-containing protein</fullName>
    </recommendedName>
</protein>
<dbReference type="Pfam" id="PF16984">
    <property type="entry name" value="Grp7_allergen"/>
    <property type="match status" value="1"/>
</dbReference>